<dbReference type="PATRIC" id="fig|1217706.3.peg.2767"/>
<accession>N9NIA6</accession>
<reference evidence="2 3" key="1">
    <citation type="submission" date="2013-02" db="EMBL/GenBank/DDBJ databases">
        <title>The Genome Sequence of Acinetobacter sp. NIPH 2168.</title>
        <authorList>
            <consortium name="The Broad Institute Genome Sequencing Platform"/>
            <consortium name="The Broad Institute Genome Sequencing Center for Infectious Disease"/>
            <person name="Cerqueira G."/>
            <person name="Feldgarden M."/>
            <person name="Courvalin P."/>
            <person name="Perichon B."/>
            <person name="Grillot-Courvalin C."/>
            <person name="Clermont D."/>
            <person name="Rocha E."/>
            <person name="Yoon E.-J."/>
            <person name="Nemec A."/>
            <person name="Walker B."/>
            <person name="Young S.K."/>
            <person name="Zeng Q."/>
            <person name="Gargeya S."/>
            <person name="Fitzgerald M."/>
            <person name="Haas B."/>
            <person name="Abouelleil A."/>
            <person name="Alvarado L."/>
            <person name="Arachchi H.M."/>
            <person name="Berlin A.M."/>
            <person name="Chapman S.B."/>
            <person name="Dewar J."/>
            <person name="Goldberg J."/>
            <person name="Griggs A."/>
            <person name="Gujja S."/>
            <person name="Hansen M."/>
            <person name="Howarth C."/>
            <person name="Imamovic A."/>
            <person name="Larimer J."/>
            <person name="McCowan C."/>
            <person name="Murphy C."/>
            <person name="Neiman D."/>
            <person name="Pearson M."/>
            <person name="Priest M."/>
            <person name="Roberts A."/>
            <person name="Saif S."/>
            <person name="Shea T."/>
            <person name="Sisk P."/>
            <person name="Sykes S."/>
            <person name="Wortman J."/>
            <person name="Nusbaum C."/>
            <person name="Birren B."/>
        </authorList>
    </citation>
    <scope>NUCLEOTIDE SEQUENCE [LARGE SCALE GENOMIC DNA]</scope>
    <source>
        <strain evidence="2 3">NIPH 2168</strain>
    </source>
</reference>
<evidence type="ECO:0000256" key="1">
    <source>
        <dbReference type="SAM" id="Phobius"/>
    </source>
</evidence>
<proteinExistence type="predicted"/>
<organism evidence="2 3">
    <name type="scientific">Acinetobacter vivianii</name>
    <dbReference type="NCBI Taxonomy" id="1776742"/>
    <lineage>
        <taxon>Bacteria</taxon>
        <taxon>Pseudomonadati</taxon>
        <taxon>Pseudomonadota</taxon>
        <taxon>Gammaproteobacteria</taxon>
        <taxon>Moraxellales</taxon>
        <taxon>Moraxellaceae</taxon>
        <taxon>Acinetobacter</taxon>
    </lineage>
</organism>
<keyword evidence="1" id="KW-0472">Membrane</keyword>
<keyword evidence="1" id="KW-1133">Transmembrane helix</keyword>
<dbReference type="Proteomes" id="UP000013173">
    <property type="component" value="Unassembled WGS sequence"/>
</dbReference>
<dbReference type="EMBL" id="APRW01000012">
    <property type="protein sequence ID" value="ENX20814.1"/>
    <property type="molecule type" value="Genomic_DNA"/>
</dbReference>
<name>N9NIA6_9GAMM</name>
<feature type="transmembrane region" description="Helical" evidence="1">
    <location>
        <begin position="12"/>
        <end position="33"/>
    </location>
</feature>
<dbReference type="HOGENOM" id="CLU_200917_0_0_6"/>
<keyword evidence="1" id="KW-0812">Transmembrane</keyword>
<gene>
    <name evidence="2" type="ORF">F892_02841</name>
</gene>
<comment type="caution">
    <text evidence="2">The sequence shown here is derived from an EMBL/GenBank/DDBJ whole genome shotgun (WGS) entry which is preliminary data.</text>
</comment>
<evidence type="ECO:0000313" key="3">
    <source>
        <dbReference type="Proteomes" id="UP000013173"/>
    </source>
</evidence>
<feature type="transmembrane region" description="Helical" evidence="1">
    <location>
        <begin position="39"/>
        <end position="58"/>
    </location>
</feature>
<keyword evidence="3" id="KW-1185">Reference proteome</keyword>
<protein>
    <submittedName>
        <fullName evidence="2">Uncharacterized protein</fullName>
    </submittedName>
</protein>
<dbReference type="AlphaFoldDB" id="N9NIA6"/>
<evidence type="ECO:0000313" key="2">
    <source>
        <dbReference type="EMBL" id="ENX20814.1"/>
    </source>
</evidence>
<sequence>MRSQVQDRLISAFVYAIAGIFLGLLITVAWAPYLDSNTHPVAIILKVTLLCAFIGFLFPNQIQRLFTWVWKFFSH</sequence>